<dbReference type="PANTHER" id="PTHR43328:SF1">
    <property type="entry name" value="N-ACETYLTRANSFERASE DOMAIN-CONTAINING PROTEIN"/>
    <property type="match status" value="1"/>
</dbReference>
<dbReference type="AlphaFoldDB" id="A0A2T6BZ27"/>
<dbReference type="PROSITE" id="PS51186">
    <property type="entry name" value="GNAT"/>
    <property type="match status" value="1"/>
</dbReference>
<evidence type="ECO:0000313" key="3">
    <source>
        <dbReference type="Proteomes" id="UP000244240"/>
    </source>
</evidence>
<proteinExistence type="predicted"/>
<dbReference type="GO" id="GO:0016747">
    <property type="term" value="F:acyltransferase activity, transferring groups other than amino-acyl groups"/>
    <property type="evidence" value="ECO:0007669"/>
    <property type="project" value="InterPro"/>
</dbReference>
<sequence>MNDRWKSDVQLRDVSEEDLPIFFEQQLDPSANDKAAFTVKDPSDWEVFSTHWRQILSDEAITKKTILLEGIVVGHISNFKQFDQQAVSYWIGKQYWNRGIATQALFKFLNHVKTRPLYARAAKDNLASLRVLEKCGFSIIDEDKGFSNARGVEVEEYILKLGAAT</sequence>
<dbReference type="Gene3D" id="3.40.630.30">
    <property type="match status" value="1"/>
</dbReference>
<dbReference type="SUPFAM" id="SSF55729">
    <property type="entry name" value="Acyl-CoA N-acyltransferases (Nat)"/>
    <property type="match status" value="1"/>
</dbReference>
<dbReference type="OrthoDB" id="275901at2"/>
<protein>
    <submittedName>
        <fullName evidence="2">RimJ/RimL family protein N-acetyltransferase</fullName>
    </submittedName>
</protein>
<name>A0A2T6BZ27_9BACL</name>
<dbReference type="InterPro" id="IPR016181">
    <property type="entry name" value="Acyl_CoA_acyltransferase"/>
</dbReference>
<feature type="domain" description="N-acetyltransferase" evidence="1">
    <location>
        <begin position="9"/>
        <end position="164"/>
    </location>
</feature>
<reference evidence="2 3" key="1">
    <citation type="submission" date="2018-04" db="EMBL/GenBank/DDBJ databases">
        <title>Genomic Encyclopedia of Archaeal and Bacterial Type Strains, Phase II (KMG-II): from individual species to whole genera.</title>
        <authorList>
            <person name="Goeker M."/>
        </authorList>
    </citation>
    <scope>NUCLEOTIDE SEQUENCE [LARGE SCALE GENOMIC DNA]</scope>
    <source>
        <strain evidence="2 3">DSM 45787</strain>
    </source>
</reference>
<evidence type="ECO:0000313" key="2">
    <source>
        <dbReference type="EMBL" id="PTX61296.1"/>
    </source>
</evidence>
<comment type="caution">
    <text evidence="2">The sequence shown here is derived from an EMBL/GenBank/DDBJ whole genome shotgun (WGS) entry which is preliminary data.</text>
</comment>
<dbReference type="InterPro" id="IPR000182">
    <property type="entry name" value="GNAT_dom"/>
</dbReference>
<dbReference type="EMBL" id="QBKR01000007">
    <property type="protein sequence ID" value="PTX61296.1"/>
    <property type="molecule type" value="Genomic_DNA"/>
</dbReference>
<organism evidence="2 3">
    <name type="scientific">Melghirimyces profundicolus</name>
    <dbReference type="NCBI Taxonomy" id="1242148"/>
    <lineage>
        <taxon>Bacteria</taxon>
        <taxon>Bacillati</taxon>
        <taxon>Bacillota</taxon>
        <taxon>Bacilli</taxon>
        <taxon>Bacillales</taxon>
        <taxon>Thermoactinomycetaceae</taxon>
        <taxon>Melghirimyces</taxon>
    </lineage>
</organism>
<dbReference type="PANTHER" id="PTHR43328">
    <property type="entry name" value="ACETYLTRANSFERASE-RELATED"/>
    <property type="match status" value="1"/>
</dbReference>
<accession>A0A2T6BZ27</accession>
<keyword evidence="2" id="KW-0808">Transferase</keyword>
<keyword evidence="3" id="KW-1185">Reference proteome</keyword>
<gene>
    <name evidence="2" type="ORF">C8P63_10791</name>
</gene>
<dbReference type="Pfam" id="PF13302">
    <property type="entry name" value="Acetyltransf_3"/>
    <property type="match status" value="1"/>
</dbReference>
<evidence type="ECO:0000259" key="1">
    <source>
        <dbReference type="PROSITE" id="PS51186"/>
    </source>
</evidence>
<dbReference type="Proteomes" id="UP000244240">
    <property type="component" value="Unassembled WGS sequence"/>
</dbReference>